<accession>F9W2A7</accession>
<reference evidence="1 2" key="1">
    <citation type="submission" date="2011-05" db="EMBL/GenBank/DDBJ databases">
        <title>Whole genome shotgun sequence of Gordonia alkanivorans NBRC 16433.</title>
        <authorList>
            <person name="Hosoyama A."/>
            <person name="Nakamura S."/>
            <person name="Takarada H."/>
            <person name="Tsuchikane K."/>
            <person name="Yamazaki S."/>
            <person name="Fujita N."/>
        </authorList>
    </citation>
    <scope>NUCLEOTIDE SEQUENCE [LARGE SCALE GENOMIC DNA]</scope>
    <source>
        <strain evidence="1 2">NBRC 16433</strain>
    </source>
</reference>
<name>F9W2A7_9ACTN</name>
<gene>
    <name evidence="1" type="ORF">GOALK_120_00530</name>
</gene>
<dbReference type="AlphaFoldDB" id="F9W2A7"/>
<evidence type="ECO:0000313" key="2">
    <source>
        <dbReference type="Proteomes" id="UP000003558"/>
    </source>
</evidence>
<organism evidence="1 2">
    <name type="scientific">Gordonia alkanivorans NBRC 16433</name>
    <dbReference type="NCBI Taxonomy" id="1027371"/>
    <lineage>
        <taxon>Bacteria</taxon>
        <taxon>Bacillati</taxon>
        <taxon>Actinomycetota</taxon>
        <taxon>Actinomycetes</taxon>
        <taxon>Mycobacteriales</taxon>
        <taxon>Gordoniaceae</taxon>
        <taxon>Gordonia</taxon>
    </lineage>
</organism>
<comment type="caution">
    <text evidence="1">The sequence shown here is derived from an EMBL/GenBank/DDBJ whole genome shotgun (WGS) entry which is preliminary data.</text>
</comment>
<dbReference type="STRING" id="1027371.GOALK_120_00530"/>
<dbReference type="EMBL" id="BACI01000120">
    <property type="protein sequence ID" value="GAA14996.1"/>
    <property type="molecule type" value="Genomic_DNA"/>
</dbReference>
<evidence type="ECO:0000313" key="1">
    <source>
        <dbReference type="EMBL" id="GAA14996.1"/>
    </source>
</evidence>
<dbReference type="Proteomes" id="UP000003558">
    <property type="component" value="Unassembled WGS sequence"/>
</dbReference>
<proteinExistence type="predicted"/>
<sequence>MSLLPSGTTVAQKDEIHRLPLDLSASQCRSRCAELLSQARHRIMLGGLECLRPSPRHQAKRIFTSQRIDLTLLQDDLPAIDPTRVVLLDAPEHQDTRMRAQCVGLLMAHAGDYPVNLHNRRMALAAAKFVVDDAVKQTTNTAYLTFRGGGGA</sequence>
<protein>
    <submittedName>
        <fullName evidence="1">Uncharacterized protein</fullName>
    </submittedName>
</protein>